<feature type="non-terminal residue" evidence="2">
    <location>
        <position position="1"/>
    </location>
</feature>
<name>A0ABN7W933_GIGMA</name>
<dbReference type="InterPro" id="IPR000719">
    <property type="entry name" value="Prot_kinase_dom"/>
</dbReference>
<reference evidence="2 3" key="1">
    <citation type="submission" date="2021-06" db="EMBL/GenBank/DDBJ databases">
        <authorList>
            <person name="Kallberg Y."/>
            <person name="Tangrot J."/>
            <person name="Rosling A."/>
        </authorList>
    </citation>
    <scope>NUCLEOTIDE SEQUENCE [LARGE SCALE GENOMIC DNA]</scope>
    <source>
        <strain evidence="2 3">120-4 pot B 10/14</strain>
    </source>
</reference>
<evidence type="ECO:0000313" key="3">
    <source>
        <dbReference type="Proteomes" id="UP000789901"/>
    </source>
</evidence>
<organism evidence="2 3">
    <name type="scientific">Gigaspora margarita</name>
    <dbReference type="NCBI Taxonomy" id="4874"/>
    <lineage>
        <taxon>Eukaryota</taxon>
        <taxon>Fungi</taxon>
        <taxon>Fungi incertae sedis</taxon>
        <taxon>Mucoromycota</taxon>
        <taxon>Glomeromycotina</taxon>
        <taxon>Glomeromycetes</taxon>
        <taxon>Diversisporales</taxon>
        <taxon>Gigasporaceae</taxon>
        <taxon>Gigaspora</taxon>
    </lineage>
</organism>
<dbReference type="InterPro" id="IPR001245">
    <property type="entry name" value="Ser-Thr/Tyr_kinase_cat_dom"/>
</dbReference>
<comment type="caution">
    <text evidence="2">The sequence shown here is derived from an EMBL/GenBank/DDBJ whole genome shotgun (WGS) entry which is preliminary data.</text>
</comment>
<proteinExistence type="predicted"/>
<dbReference type="Gene3D" id="1.10.510.10">
    <property type="entry name" value="Transferase(Phosphotransferase) domain 1"/>
    <property type="match status" value="1"/>
</dbReference>
<protein>
    <submittedName>
        <fullName evidence="2">32238_t:CDS:1</fullName>
    </submittedName>
</protein>
<accession>A0ABN7W933</accession>
<evidence type="ECO:0000259" key="1">
    <source>
        <dbReference type="PROSITE" id="PS50011"/>
    </source>
</evidence>
<dbReference type="SUPFAM" id="SSF56112">
    <property type="entry name" value="Protein kinase-like (PK-like)"/>
    <property type="match status" value="1"/>
</dbReference>
<gene>
    <name evidence="2" type="ORF">GMARGA_LOCUS27942</name>
</gene>
<dbReference type="EMBL" id="CAJVQB010034936">
    <property type="protein sequence ID" value="CAG8821889.1"/>
    <property type="molecule type" value="Genomic_DNA"/>
</dbReference>
<sequence>NMSEPTVNSLIELENAIINHQFCFFDSNVFTNFEKIDEGGFGEVYTVWWEYWKCTVALKSPKTNNIRKFIQELKIFKKHSIHPNIINFYGITKNSLIFTTNLVNGTNSFVEPQSLQVLPQIAERTSDNCYCKMNPINQINPDQYSLFTGYTQYYA</sequence>
<dbReference type="PROSITE" id="PS50011">
    <property type="entry name" value="PROTEIN_KINASE_DOM"/>
    <property type="match status" value="1"/>
</dbReference>
<dbReference type="Proteomes" id="UP000789901">
    <property type="component" value="Unassembled WGS sequence"/>
</dbReference>
<feature type="domain" description="Protein kinase" evidence="1">
    <location>
        <begin position="30"/>
        <end position="155"/>
    </location>
</feature>
<dbReference type="InterPro" id="IPR011009">
    <property type="entry name" value="Kinase-like_dom_sf"/>
</dbReference>
<keyword evidence="3" id="KW-1185">Reference proteome</keyword>
<dbReference type="Pfam" id="PF07714">
    <property type="entry name" value="PK_Tyr_Ser-Thr"/>
    <property type="match status" value="1"/>
</dbReference>
<evidence type="ECO:0000313" key="2">
    <source>
        <dbReference type="EMBL" id="CAG8821889.1"/>
    </source>
</evidence>